<feature type="compositionally biased region" description="Basic and acidic residues" evidence="1">
    <location>
        <begin position="1"/>
        <end position="32"/>
    </location>
</feature>
<comment type="caution">
    <text evidence="2">The sequence shown here is derived from an EMBL/GenBank/DDBJ whole genome shotgun (WGS) entry which is preliminary data.</text>
</comment>
<dbReference type="EMBL" id="VSSQ01003773">
    <property type="protein sequence ID" value="MPM22279.1"/>
    <property type="molecule type" value="Genomic_DNA"/>
</dbReference>
<name>A0A644Y1Q2_9ZZZZ</name>
<organism evidence="2">
    <name type="scientific">bioreactor metagenome</name>
    <dbReference type="NCBI Taxonomy" id="1076179"/>
    <lineage>
        <taxon>unclassified sequences</taxon>
        <taxon>metagenomes</taxon>
        <taxon>ecological metagenomes</taxon>
    </lineage>
</organism>
<proteinExistence type="predicted"/>
<evidence type="ECO:0000313" key="2">
    <source>
        <dbReference type="EMBL" id="MPM22279.1"/>
    </source>
</evidence>
<dbReference type="Pfam" id="PF00574">
    <property type="entry name" value="CLP_protease"/>
    <property type="match status" value="1"/>
</dbReference>
<gene>
    <name evidence="2" type="ORF">SDC9_68730</name>
</gene>
<evidence type="ECO:0000256" key="1">
    <source>
        <dbReference type="SAM" id="MobiDB-lite"/>
    </source>
</evidence>
<accession>A0A644Y1Q2</accession>
<dbReference type="AlphaFoldDB" id="A0A644Y1Q2"/>
<reference evidence="2" key="1">
    <citation type="submission" date="2019-08" db="EMBL/GenBank/DDBJ databases">
        <authorList>
            <person name="Kucharzyk K."/>
            <person name="Murdoch R.W."/>
            <person name="Higgins S."/>
            <person name="Loffler F."/>
        </authorList>
    </citation>
    <scope>NUCLEOTIDE SEQUENCE</scope>
</reference>
<sequence length="250" mass="27062">MTKETKTKKTTEDDDVDSKSDQDRDRDKDTDKGGTGPEEWQQQIVDSGSVTTKTKRGNLHCLTIIGQIEGHMTAATNTKATKYEHVMPLLAALEQSDEVDGVLFLLNTVGGDIEAGLGIAELIAGMSKPTASLVLGGSHSIGIPLAVSVKRSFAVPSAAMTIHPVRMSGTVIAAPQTYHYFERLQDRIVDFVTRNCAIDKDKFLSLMMKTGEMASDVGSVIYGEEAVRLGLIDQVGTLSDALNWLYSQLK</sequence>
<dbReference type="SUPFAM" id="SSF52096">
    <property type="entry name" value="ClpP/crotonase"/>
    <property type="match status" value="1"/>
</dbReference>
<dbReference type="InterPro" id="IPR023562">
    <property type="entry name" value="ClpP/TepA"/>
</dbReference>
<dbReference type="Gene3D" id="3.90.226.10">
    <property type="entry name" value="2-enoyl-CoA Hydratase, Chain A, domain 1"/>
    <property type="match status" value="1"/>
</dbReference>
<protein>
    <recommendedName>
        <fullName evidence="3">Translocation-enhancing protein TepA</fullName>
    </recommendedName>
</protein>
<dbReference type="InterPro" id="IPR029045">
    <property type="entry name" value="ClpP/crotonase-like_dom_sf"/>
</dbReference>
<evidence type="ECO:0008006" key="3">
    <source>
        <dbReference type="Google" id="ProtNLM"/>
    </source>
</evidence>
<feature type="region of interest" description="Disordered" evidence="1">
    <location>
        <begin position="1"/>
        <end position="39"/>
    </location>
</feature>